<evidence type="ECO:0000313" key="5">
    <source>
        <dbReference type="Proteomes" id="UP000823771"/>
    </source>
</evidence>
<proteinExistence type="predicted"/>
<dbReference type="NCBIfam" id="NF008909">
    <property type="entry name" value="PRK12273.1"/>
    <property type="match status" value="1"/>
</dbReference>
<sequence length="475" mass="51855">MGNDRKTRVEHDLLGQRELPAEALYGIQTLRGMENFSISRFRLEFYPAFINGLAYTKMAAAEANHALGLLTDSQYEGIKAACEDILAGKYHEEFPVDMIQGGAGTSTNMNANEVIANIALMHMGHRPGEYEYCSPHDHVNRSQSTNDAYPTAIHMGLYASHLALLPHLKDLIAELRKRGDDFAGIVKMGRTQLEDAVPMTLGQTFHGFASILENEIVHLDEAAADFLTVNLGATAIGTGICSEPGYAEKAVEALARITGWDVRSADDWVGATSDTSCMVGYMSALKRVAVKTSKICNDLRLLASGPRCGLEEINLPARQPGSSIMPGKVNPVIPEVVSQVAFKVIGNELCVTMAGEASQMELNAMEPVMAQCCFESVDLMCNAFDTLRTLCIEGITANPERCMAEVRNSIGIVTALNPYIGYDHSTEIAKKALETGRSVYDIVLEEGILTSEDLDRILDPKNMIRPVRLDIHARK</sequence>
<dbReference type="InterPro" id="IPR000362">
    <property type="entry name" value="Fumarate_lyase_fam"/>
</dbReference>
<dbReference type="InterPro" id="IPR022761">
    <property type="entry name" value="Fumarate_lyase_N"/>
</dbReference>
<dbReference type="SUPFAM" id="SSF48557">
    <property type="entry name" value="L-aspartase-like"/>
    <property type="match status" value="1"/>
</dbReference>
<dbReference type="Gene3D" id="1.10.275.10">
    <property type="entry name" value="Fumarase/aspartase (N-terminal domain)"/>
    <property type="match status" value="1"/>
</dbReference>
<dbReference type="FunFam" id="1.20.200.10:FF:000001">
    <property type="entry name" value="Fumarate hydratase, mitochondrial"/>
    <property type="match status" value="1"/>
</dbReference>
<dbReference type="Pfam" id="PF10415">
    <property type="entry name" value="FumaraseC_C"/>
    <property type="match status" value="1"/>
</dbReference>
<gene>
    <name evidence="4" type="ORF">IAB80_06050</name>
</gene>
<dbReference type="Proteomes" id="UP000823771">
    <property type="component" value="Unassembled WGS sequence"/>
</dbReference>
<dbReference type="FunFam" id="1.10.40.30:FF:000002">
    <property type="entry name" value="Fumarate hydratase class II"/>
    <property type="match status" value="1"/>
</dbReference>
<reference evidence="4" key="2">
    <citation type="journal article" date="2021" name="PeerJ">
        <title>Extensive microbial diversity within the chicken gut microbiome revealed by metagenomics and culture.</title>
        <authorList>
            <person name="Gilroy R."/>
            <person name="Ravi A."/>
            <person name="Getino M."/>
            <person name="Pursley I."/>
            <person name="Horton D.L."/>
            <person name="Alikhan N.F."/>
            <person name="Baker D."/>
            <person name="Gharbi K."/>
            <person name="Hall N."/>
            <person name="Watson M."/>
            <person name="Adriaenssens E.M."/>
            <person name="Foster-Nyarko E."/>
            <person name="Jarju S."/>
            <person name="Secka A."/>
            <person name="Antonio M."/>
            <person name="Oren A."/>
            <person name="Chaudhuri R.R."/>
            <person name="La Ragione R."/>
            <person name="Hildebrand F."/>
            <person name="Pallen M.J."/>
        </authorList>
    </citation>
    <scope>NUCLEOTIDE SEQUENCE</scope>
    <source>
        <strain evidence="4">2478</strain>
    </source>
</reference>
<evidence type="ECO:0000259" key="2">
    <source>
        <dbReference type="Pfam" id="PF00206"/>
    </source>
</evidence>
<dbReference type="InterPro" id="IPR020557">
    <property type="entry name" value="Fumarate_lyase_CS"/>
</dbReference>
<dbReference type="GO" id="GO:0006531">
    <property type="term" value="P:aspartate metabolic process"/>
    <property type="evidence" value="ECO:0007669"/>
    <property type="project" value="TreeGrafter"/>
</dbReference>
<dbReference type="InterPro" id="IPR018951">
    <property type="entry name" value="Fumarase_C_C"/>
</dbReference>
<evidence type="ECO:0000256" key="1">
    <source>
        <dbReference type="ARBA" id="ARBA00023239"/>
    </source>
</evidence>
<dbReference type="AlphaFoldDB" id="A0A9D9NME5"/>
<protein>
    <submittedName>
        <fullName evidence="4">Aspartate ammonia-lyase</fullName>
    </submittedName>
</protein>
<dbReference type="FunFam" id="1.10.275.10:FF:000001">
    <property type="entry name" value="Fumarate hydratase, mitochondrial"/>
    <property type="match status" value="1"/>
</dbReference>
<reference evidence="4" key="1">
    <citation type="submission" date="2020-10" db="EMBL/GenBank/DDBJ databases">
        <authorList>
            <person name="Gilroy R."/>
        </authorList>
    </citation>
    <scope>NUCLEOTIDE SEQUENCE</scope>
    <source>
        <strain evidence="4">2478</strain>
    </source>
</reference>
<dbReference type="InterPro" id="IPR008948">
    <property type="entry name" value="L-Aspartase-like"/>
</dbReference>
<dbReference type="PROSITE" id="PS00163">
    <property type="entry name" value="FUMARATE_LYASES"/>
    <property type="match status" value="1"/>
</dbReference>
<feature type="domain" description="Fumarase C C-terminal" evidence="3">
    <location>
        <begin position="412"/>
        <end position="464"/>
    </location>
</feature>
<comment type="caution">
    <text evidence="4">The sequence shown here is derived from an EMBL/GenBank/DDBJ whole genome shotgun (WGS) entry which is preliminary data.</text>
</comment>
<dbReference type="GO" id="GO:0005829">
    <property type="term" value="C:cytosol"/>
    <property type="evidence" value="ECO:0007669"/>
    <property type="project" value="TreeGrafter"/>
</dbReference>
<dbReference type="InterPro" id="IPR024083">
    <property type="entry name" value="Fumarase/histidase_N"/>
</dbReference>
<dbReference type="GO" id="GO:0008797">
    <property type="term" value="F:aspartate ammonia-lyase activity"/>
    <property type="evidence" value="ECO:0007669"/>
    <property type="project" value="TreeGrafter"/>
</dbReference>
<feature type="domain" description="Fumarate lyase N-terminal" evidence="2">
    <location>
        <begin position="16"/>
        <end position="346"/>
    </location>
</feature>
<dbReference type="Gene3D" id="1.10.40.30">
    <property type="entry name" value="Fumarase/aspartase (C-terminal domain)"/>
    <property type="match status" value="1"/>
</dbReference>
<dbReference type="PANTHER" id="PTHR42696">
    <property type="entry name" value="ASPARTATE AMMONIA-LYASE"/>
    <property type="match status" value="1"/>
</dbReference>
<dbReference type="EMBL" id="JADILZ010000052">
    <property type="protein sequence ID" value="MBO8478428.1"/>
    <property type="molecule type" value="Genomic_DNA"/>
</dbReference>
<dbReference type="PRINTS" id="PR00149">
    <property type="entry name" value="FUMRATELYASE"/>
</dbReference>
<dbReference type="Gene3D" id="1.20.200.10">
    <property type="entry name" value="Fumarase/aspartase (Central domain)"/>
    <property type="match status" value="1"/>
</dbReference>
<evidence type="ECO:0000259" key="3">
    <source>
        <dbReference type="Pfam" id="PF10415"/>
    </source>
</evidence>
<dbReference type="GO" id="GO:0006099">
    <property type="term" value="P:tricarboxylic acid cycle"/>
    <property type="evidence" value="ECO:0007669"/>
    <property type="project" value="InterPro"/>
</dbReference>
<dbReference type="PANTHER" id="PTHR42696:SF2">
    <property type="entry name" value="ASPARTATE AMMONIA-LYASE"/>
    <property type="match status" value="1"/>
</dbReference>
<dbReference type="Pfam" id="PF00206">
    <property type="entry name" value="Lyase_1"/>
    <property type="match status" value="1"/>
</dbReference>
<keyword evidence="1" id="KW-0456">Lyase</keyword>
<organism evidence="4 5">
    <name type="scientific">Candidatus Cryptobacteroides excrementipullorum</name>
    <dbReference type="NCBI Taxonomy" id="2840761"/>
    <lineage>
        <taxon>Bacteria</taxon>
        <taxon>Pseudomonadati</taxon>
        <taxon>Bacteroidota</taxon>
        <taxon>Bacteroidia</taxon>
        <taxon>Bacteroidales</taxon>
        <taxon>Candidatus Cryptobacteroides</taxon>
    </lineage>
</organism>
<dbReference type="CDD" id="cd01357">
    <property type="entry name" value="Aspartase"/>
    <property type="match status" value="1"/>
</dbReference>
<name>A0A9D9NME5_9BACT</name>
<evidence type="ECO:0000313" key="4">
    <source>
        <dbReference type="EMBL" id="MBO8478428.1"/>
    </source>
</evidence>
<dbReference type="InterPro" id="IPR051546">
    <property type="entry name" value="Aspartate_Ammonia-Lyase"/>
</dbReference>
<accession>A0A9D9NME5</accession>